<evidence type="ECO:0000313" key="2">
    <source>
        <dbReference type="EMBL" id="GIE05893.1"/>
    </source>
</evidence>
<evidence type="ECO:0000313" key="3">
    <source>
        <dbReference type="Proteomes" id="UP000637628"/>
    </source>
</evidence>
<proteinExistence type="predicted"/>
<dbReference type="RefSeq" id="WP_203733767.1">
    <property type="nucleotide sequence ID" value="NZ_BAAATX010000027.1"/>
</dbReference>
<comment type="caution">
    <text evidence="2">The sequence shown here is derived from an EMBL/GenBank/DDBJ whole genome shotgun (WGS) entry which is preliminary data.</text>
</comment>
<keyword evidence="1" id="KW-0472">Membrane</keyword>
<gene>
    <name evidence="2" type="ORF">Adu01nite_72430</name>
</gene>
<feature type="transmembrane region" description="Helical" evidence="1">
    <location>
        <begin position="71"/>
        <end position="91"/>
    </location>
</feature>
<name>A0ABQ3Z7U5_9ACTN</name>
<protein>
    <submittedName>
        <fullName evidence="2">Uncharacterized protein</fullName>
    </submittedName>
</protein>
<keyword evidence="3" id="KW-1185">Reference proteome</keyword>
<feature type="transmembrane region" description="Helical" evidence="1">
    <location>
        <begin position="48"/>
        <end position="65"/>
    </location>
</feature>
<organism evidence="2 3">
    <name type="scientific">Paractinoplanes durhamensis</name>
    <dbReference type="NCBI Taxonomy" id="113563"/>
    <lineage>
        <taxon>Bacteria</taxon>
        <taxon>Bacillati</taxon>
        <taxon>Actinomycetota</taxon>
        <taxon>Actinomycetes</taxon>
        <taxon>Micromonosporales</taxon>
        <taxon>Micromonosporaceae</taxon>
        <taxon>Paractinoplanes</taxon>
    </lineage>
</organism>
<evidence type="ECO:0000256" key="1">
    <source>
        <dbReference type="SAM" id="Phobius"/>
    </source>
</evidence>
<keyword evidence="1" id="KW-1133">Transmembrane helix</keyword>
<dbReference type="Proteomes" id="UP000637628">
    <property type="component" value="Unassembled WGS sequence"/>
</dbReference>
<accession>A0ABQ3Z7U5</accession>
<keyword evidence="1" id="KW-0812">Transmembrane</keyword>
<sequence length="95" mass="9653">MVEIELEMEGGIAERVHLKTRFVAAAGSSPLDSPAAGQAGGIITRNELILFVTLIGGAVATAIGWSSGPTIALLVGTFTALGTAAALHELLPKGW</sequence>
<reference evidence="2 3" key="1">
    <citation type="submission" date="2021-01" db="EMBL/GenBank/DDBJ databases">
        <title>Whole genome shotgun sequence of Actinoplanes durhamensis NBRC 14914.</title>
        <authorList>
            <person name="Komaki H."/>
            <person name="Tamura T."/>
        </authorList>
    </citation>
    <scope>NUCLEOTIDE SEQUENCE [LARGE SCALE GENOMIC DNA]</scope>
    <source>
        <strain evidence="2 3">NBRC 14914</strain>
    </source>
</reference>
<dbReference type="EMBL" id="BOML01000058">
    <property type="protein sequence ID" value="GIE05893.1"/>
    <property type="molecule type" value="Genomic_DNA"/>
</dbReference>